<sequence length="434" mass="50968">MEKSIELLREVYFKPLNKETDTLFVGIELEFPIVSMTPSTPTDTRVTKELLSYLVNHFNFEVISRDEDSNIVSIREKSNGDNILFEVSYNTIEFAFHRELDIITIENRFNSYMNIIQNFLNDKNHKIIGEGINPNWAINDNQPVKLPRYEMLMSYLKLSSTINNSNLHDLPYYGAFICGSQVQLDINGNNFVRVINAFNAIECVKAYLFANSEFKWREWDTRISRDIFWEQSMHGIQKENVGLPSRKFQDESDYFTYLSKSSIFNVERDGEILYFYPISVEDYFKKKELNAFTLDGNIKQITPQKEDISNHRSYHYQDLTKRGTIEFRSVCTQPLDRTFEPAAFHLGLFQKLDELENIISKESIYKKYSTNFDTLRKRFSKKTLNKDEIDEIKSLSQKLISLAISGLIERNKGEEKYLKFFSKVVDTLVKNLLY</sequence>
<dbReference type="Proteomes" id="UP000697472">
    <property type="component" value="Unassembled WGS sequence"/>
</dbReference>
<evidence type="ECO:0000256" key="4">
    <source>
        <dbReference type="ARBA" id="ARBA00022840"/>
    </source>
</evidence>
<accession>A0ABS2PW79</accession>
<dbReference type="RefSeq" id="WP_205010632.1">
    <property type="nucleotide sequence ID" value="NZ_JAFBEH010000087.1"/>
</dbReference>
<comment type="caution">
    <text evidence="6">The sequence shown here is derived from an EMBL/GenBank/DDBJ whole genome shotgun (WGS) entry which is preliminary data.</text>
</comment>
<name>A0ABS2PW79_9STRE</name>
<keyword evidence="2" id="KW-0436">Ligase</keyword>
<dbReference type="InterPro" id="IPR006336">
    <property type="entry name" value="GCS2"/>
</dbReference>
<dbReference type="SUPFAM" id="SSF55931">
    <property type="entry name" value="Glutamine synthetase/guanido kinase"/>
    <property type="match status" value="1"/>
</dbReference>
<evidence type="ECO:0000256" key="5">
    <source>
        <dbReference type="ARBA" id="ARBA00048819"/>
    </source>
</evidence>
<dbReference type="PANTHER" id="PTHR34378">
    <property type="entry name" value="GLUTAMATE--CYSTEINE LIGASE, CHLOROPLASTIC"/>
    <property type="match status" value="1"/>
</dbReference>
<evidence type="ECO:0000313" key="6">
    <source>
        <dbReference type="EMBL" id="MBM7643800.1"/>
    </source>
</evidence>
<dbReference type="PANTHER" id="PTHR34378:SF1">
    <property type="entry name" value="GLUTAMATE--CYSTEINE LIGASE, CHLOROPLASTIC"/>
    <property type="match status" value="1"/>
</dbReference>
<dbReference type="Pfam" id="PF04107">
    <property type="entry name" value="GCS2"/>
    <property type="match status" value="1"/>
</dbReference>
<gene>
    <name evidence="6" type="ORF">JOC28_002134</name>
</gene>
<evidence type="ECO:0000313" key="7">
    <source>
        <dbReference type="Proteomes" id="UP000697472"/>
    </source>
</evidence>
<dbReference type="InterPro" id="IPR035434">
    <property type="entry name" value="GCL_bact_plant"/>
</dbReference>
<organism evidence="6 7">
    <name type="scientific">Streptococcus loxodontisalivarius</name>
    <dbReference type="NCBI Taxonomy" id="1349415"/>
    <lineage>
        <taxon>Bacteria</taxon>
        <taxon>Bacillati</taxon>
        <taxon>Bacillota</taxon>
        <taxon>Bacilli</taxon>
        <taxon>Lactobacillales</taxon>
        <taxon>Streptococcaceae</taxon>
        <taxon>Streptococcus</taxon>
    </lineage>
</organism>
<reference evidence="6 7" key="1">
    <citation type="submission" date="2021-01" db="EMBL/GenBank/DDBJ databases">
        <title>Genomic Encyclopedia of Type Strains, Phase IV (KMG-IV): sequencing the most valuable type-strain genomes for metagenomic binning, comparative biology and taxonomic classification.</title>
        <authorList>
            <person name="Goeker M."/>
        </authorList>
    </citation>
    <scope>NUCLEOTIDE SEQUENCE [LARGE SCALE GENOMIC DNA]</scope>
    <source>
        <strain evidence="6 7">DSM 27382</strain>
    </source>
</reference>
<comment type="catalytic activity">
    <reaction evidence="5">
        <text>L-cysteine + L-glutamate + ATP = gamma-L-glutamyl-L-cysteine + ADP + phosphate + H(+)</text>
        <dbReference type="Rhea" id="RHEA:13285"/>
        <dbReference type="ChEBI" id="CHEBI:15378"/>
        <dbReference type="ChEBI" id="CHEBI:29985"/>
        <dbReference type="ChEBI" id="CHEBI:30616"/>
        <dbReference type="ChEBI" id="CHEBI:35235"/>
        <dbReference type="ChEBI" id="CHEBI:43474"/>
        <dbReference type="ChEBI" id="CHEBI:58173"/>
        <dbReference type="ChEBI" id="CHEBI:456216"/>
        <dbReference type="EC" id="6.3.2.2"/>
    </reaction>
</comment>
<evidence type="ECO:0000256" key="1">
    <source>
        <dbReference type="ARBA" id="ARBA00012220"/>
    </source>
</evidence>
<dbReference type="Gene3D" id="3.30.590.20">
    <property type="match status" value="1"/>
</dbReference>
<proteinExistence type="predicted"/>
<evidence type="ECO:0000256" key="2">
    <source>
        <dbReference type="ARBA" id="ARBA00022598"/>
    </source>
</evidence>
<protein>
    <recommendedName>
        <fullName evidence="1">glutamate--cysteine ligase</fullName>
        <ecNumber evidence="1">6.3.2.2</ecNumber>
    </recommendedName>
</protein>
<dbReference type="EMBL" id="JAFBEH010000087">
    <property type="protein sequence ID" value="MBM7643800.1"/>
    <property type="molecule type" value="Genomic_DNA"/>
</dbReference>
<keyword evidence="3" id="KW-0547">Nucleotide-binding</keyword>
<keyword evidence="7" id="KW-1185">Reference proteome</keyword>
<evidence type="ECO:0000256" key="3">
    <source>
        <dbReference type="ARBA" id="ARBA00022741"/>
    </source>
</evidence>
<dbReference type="InterPro" id="IPR014746">
    <property type="entry name" value="Gln_synth/guanido_kin_cat_dom"/>
</dbReference>
<dbReference type="EC" id="6.3.2.2" evidence="1"/>
<keyword evidence="4" id="KW-0067">ATP-binding</keyword>